<evidence type="ECO:0000256" key="1">
    <source>
        <dbReference type="SAM" id="MobiDB-lite"/>
    </source>
</evidence>
<name>A0AA40GDY9_9HYME</name>
<reference evidence="2" key="1">
    <citation type="submission" date="2021-10" db="EMBL/GenBank/DDBJ databases">
        <title>Melipona bicolor Genome sequencing and assembly.</title>
        <authorList>
            <person name="Araujo N.S."/>
            <person name="Arias M.C."/>
        </authorList>
    </citation>
    <scope>NUCLEOTIDE SEQUENCE</scope>
    <source>
        <strain evidence="2">USP_2M_L1-L4_2017</strain>
        <tissue evidence="2">Whole body</tissue>
    </source>
</reference>
<sequence>MPRISKDSTRSIGKVDDADSYTGAAGQEAVSPRRNIIKSSASACFALCGGVAPAKARWNRATPLRLPTKCGNMKYITVTR</sequence>
<comment type="caution">
    <text evidence="2">The sequence shown here is derived from an EMBL/GenBank/DDBJ whole genome shotgun (WGS) entry which is preliminary data.</text>
</comment>
<evidence type="ECO:0000313" key="2">
    <source>
        <dbReference type="EMBL" id="KAK1135937.1"/>
    </source>
</evidence>
<keyword evidence="3" id="KW-1185">Reference proteome</keyword>
<dbReference type="AlphaFoldDB" id="A0AA40GDY9"/>
<protein>
    <submittedName>
        <fullName evidence="2">Uncharacterized protein</fullName>
    </submittedName>
</protein>
<dbReference type="EMBL" id="JAHYIQ010000001">
    <property type="protein sequence ID" value="KAK1135937.1"/>
    <property type="molecule type" value="Genomic_DNA"/>
</dbReference>
<feature type="region of interest" description="Disordered" evidence="1">
    <location>
        <begin position="1"/>
        <end position="30"/>
    </location>
</feature>
<evidence type="ECO:0000313" key="3">
    <source>
        <dbReference type="Proteomes" id="UP001177670"/>
    </source>
</evidence>
<dbReference type="Proteomes" id="UP001177670">
    <property type="component" value="Unassembled WGS sequence"/>
</dbReference>
<gene>
    <name evidence="2" type="ORF">K0M31_000509</name>
</gene>
<accession>A0AA40GDY9</accession>
<proteinExistence type="predicted"/>
<organism evidence="2 3">
    <name type="scientific">Melipona bicolor</name>
    <dbReference type="NCBI Taxonomy" id="60889"/>
    <lineage>
        <taxon>Eukaryota</taxon>
        <taxon>Metazoa</taxon>
        <taxon>Ecdysozoa</taxon>
        <taxon>Arthropoda</taxon>
        <taxon>Hexapoda</taxon>
        <taxon>Insecta</taxon>
        <taxon>Pterygota</taxon>
        <taxon>Neoptera</taxon>
        <taxon>Endopterygota</taxon>
        <taxon>Hymenoptera</taxon>
        <taxon>Apocrita</taxon>
        <taxon>Aculeata</taxon>
        <taxon>Apoidea</taxon>
        <taxon>Anthophila</taxon>
        <taxon>Apidae</taxon>
        <taxon>Melipona</taxon>
    </lineage>
</organism>
<feature type="compositionally biased region" description="Basic and acidic residues" evidence="1">
    <location>
        <begin position="1"/>
        <end position="17"/>
    </location>
</feature>